<feature type="transmembrane region" description="Helical" evidence="9">
    <location>
        <begin position="169"/>
        <end position="189"/>
    </location>
</feature>
<dbReference type="GO" id="GO:0005524">
    <property type="term" value="F:ATP binding"/>
    <property type="evidence" value="ECO:0007669"/>
    <property type="project" value="UniProtKB-KW"/>
</dbReference>
<dbReference type="SMART" id="SM00388">
    <property type="entry name" value="HisKA"/>
    <property type="match status" value="1"/>
</dbReference>
<keyword evidence="9" id="KW-0812">Transmembrane</keyword>
<evidence type="ECO:0000256" key="3">
    <source>
        <dbReference type="ARBA" id="ARBA00022553"/>
    </source>
</evidence>
<reference evidence="11 12" key="1">
    <citation type="submission" date="2016-09" db="EMBL/GenBank/DDBJ databases">
        <title>Genome-resolved meta-omics ties microbial dynamics to process performance in biotechnology for thiocyanate degradation.</title>
        <authorList>
            <person name="Kantor R.S."/>
            <person name="Huddy R.J."/>
            <person name="Iyer R."/>
            <person name="Thomas B.C."/>
            <person name="Brown C.T."/>
            <person name="Anantharaman K."/>
            <person name="Tringe S."/>
            <person name="Hettich R.L."/>
            <person name="Harrison S.T."/>
            <person name="Banfield J.F."/>
        </authorList>
    </citation>
    <scope>NUCLEOTIDE SEQUENCE [LARGE SCALE GENOMIC DNA]</scope>
    <source>
        <strain evidence="11">59-99</strain>
    </source>
</reference>
<feature type="transmembrane region" description="Helical" evidence="9">
    <location>
        <begin position="28"/>
        <end position="49"/>
    </location>
</feature>
<dbReference type="PRINTS" id="PR00344">
    <property type="entry name" value="BCTRLSENSOR"/>
</dbReference>
<keyword evidence="5" id="KW-0547">Nucleotide-binding</keyword>
<evidence type="ECO:0000313" key="11">
    <source>
        <dbReference type="EMBL" id="OJX57952.1"/>
    </source>
</evidence>
<dbReference type="InterPro" id="IPR036890">
    <property type="entry name" value="HATPase_C_sf"/>
</dbReference>
<comment type="catalytic activity">
    <reaction evidence="1">
        <text>ATP + protein L-histidine = ADP + protein N-phospho-L-histidine.</text>
        <dbReference type="EC" id="2.7.13.3"/>
    </reaction>
</comment>
<evidence type="ECO:0000256" key="7">
    <source>
        <dbReference type="ARBA" id="ARBA00022840"/>
    </source>
</evidence>
<keyword evidence="7" id="KW-0067">ATP-binding</keyword>
<dbReference type="InterPro" id="IPR004358">
    <property type="entry name" value="Sig_transdc_His_kin-like_C"/>
</dbReference>
<dbReference type="InterPro" id="IPR036097">
    <property type="entry name" value="HisK_dim/P_sf"/>
</dbReference>
<evidence type="ECO:0000256" key="5">
    <source>
        <dbReference type="ARBA" id="ARBA00022741"/>
    </source>
</evidence>
<evidence type="ECO:0000256" key="9">
    <source>
        <dbReference type="SAM" id="Phobius"/>
    </source>
</evidence>
<keyword evidence="8" id="KW-0902">Two-component regulatory system</keyword>
<keyword evidence="9" id="KW-0472">Membrane</keyword>
<organism evidence="11 12">
    <name type="scientific">Candidatus Kapaibacterium thiocyanatum</name>
    <dbReference type="NCBI Taxonomy" id="1895771"/>
    <lineage>
        <taxon>Bacteria</taxon>
        <taxon>Pseudomonadati</taxon>
        <taxon>Candidatus Kapaibacteriota</taxon>
        <taxon>Candidatus Kapaibacteriia</taxon>
        <taxon>Candidatus Kapaibacteriales</taxon>
        <taxon>Candidatus Kapaibacteriaceae</taxon>
        <taxon>Candidatus Kapaibacterium</taxon>
    </lineage>
</organism>
<evidence type="ECO:0000256" key="4">
    <source>
        <dbReference type="ARBA" id="ARBA00022679"/>
    </source>
</evidence>
<dbReference type="AlphaFoldDB" id="A0A1M3KZE8"/>
<evidence type="ECO:0000256" key="6">
    <source>
        <dbReference type="ARBA" id="ARBA00022777"/>
    </source>
</evidence>
<dbReference type="Gene3D" id="3.30.565.10">
    <property type="entry name" value="Histidine kinase-like ATPase, C-terminal domain"/>
    <property type="match status" value="1"/>
</dbReference>
<keyword evidence="4" id="KW-0808">Transferase</keyword>
<keyword evidence="3" id="KW-0597">Phosphoprotein</keyword>
<sequence>MKDTSSSPSGADRVRIGRANVTKWQIKVLLTVFGFAIMAAVLLYTKLIVDELVANERRTVELYANLLARSYNANSDEDLLFYTDLTYSSIHFPVILTDKKERPVYPFAQFMLNVDLDSTMSIEQQRAWLIDYIQSMKQEYQPFIIKDPNGKVLQKIFYTNSGIVRRLQYMPYVEIMIVSAFIMIGYVAFSTIRRNEESNIWVGMAKEAAHQLGTPLSSLLAWLEILRMNKEDHGLVVQTAEEMQRDVERLNVIANRFSKIGSQPHLQMTRLADVIENVCRYFETRLPNLGRKVVLHRDLDPAIMCNVNADLFEWVIENLIKNAVEAIERQDGRIDIVLRPRSRGGALLTVTDNGKGMTTQVRSKIFQPGYTTKRRGWGLGLSLSRRIVEEYHGGKIVVKESAPGAGTTFAIDLP</sequence>
<dbReference type="EMBL" id="MKVH01000020">
    <property type="protein sequence ID" value="OJX57952.1"/>
    <property type="molecule type" value="Genomic_DNA"/>
</dbReference>
<evidence type="ECO:0000313" key="12">
    <source>
        <dbReference type="Proteomes" id="UP000184233"/>
    </source>
</evidence>
<dbReference type="PANTHER" id="PTHR43065:SF10">
    <property type="entry name" value="PEROXIDE STRESS-ACTIVATED HISTIDINE KINASE MAK3"/>
    <property type="match status" value="1"/>
</dbReference>
<dbReference type="InterPro" id="IPR003594">
    <property type="entry name" value="HATPase_dom"/>
</dbReference>
<dbReference type="SUPFAM" id="SSF55874">
    <property type="entry name" value="ATPase domain of HSP90 chaperone/DNA topoisomerase II/histidine kinase"/>
    <property type="match status" value="1"/>
</dbReference>
<dbReference type="SMART" id="SM00387">
    <property type="entry name" value="HATPase_c"/>
    <property type="match status" value="1"/>
</dbReference>
<comment type="caution">
    <text evidence="11">The sequence shown here is derived from an EMBL/GenBank/DDBJ whole genome shotgun (WGS) entry which is preliminary data.</text>
</comment>
<dbReference type="Pfam" id="PF02518">
    <property type="entry name" value="HATPase_c"/>
    <property type="match status" value="1"/>
</dbReference>
<dbReference type="InterPro" id="IPR003661">
    <property type="entry name" value="HisK_dim/P_dom"/>
</dbReference>
<dbReference type="Proteomes" id="UP000184233">
    <property type="component" value="Unassembled WGS sequence"/>
</dbReference>
<keyword evidence="6" id="KW-0418">Kinase</keyword>
<evidence type="ECO:0000259" key="10">
    <source>
        <dbReference type="PROSITE" id="PS50109"/>
    </source>
</evidence>
<feature type="domain" description="Histidine kinase" evidence="10">
    <location>
        <begin position="207"/>
        <end position="414"/>
    </location>
</feature>
<evidence type="ECO:0000256" key="1">
    <source>
        <dbReference type="ARBA" id="ARBA00000085"/>
    </source>
</evidence>
<dbReference type="SUPFAM" id="SSF47384">
    <property type="entry name" value="Homodimeric domain of signal transducing histidine kinase"/>
    <property type="match status" value="1"/>
</dbReference>
<keyword evidence="9" id="KW-1133">Transmembrane helix</keyword>
<name>A0A1M3KZE8_9BACT</name>
<gene>
    <name evidence="11" type="ORF">BGO89_06005</name>
</gene>
<dbReference type="CDD" id="cd00082">
    <property type="entry name" value="HisKA"/>
    <property type="match status" value="1"/>
</dbReference>
<dbReference type="PANTHER" id="PTHR43065">
    <property type="entry name" value="SENSOR HISTIDINE KINASE"/>
    <property type="match status" value="1"/>
</dbReference>
<evidence type="ECO:0000256" key="8">
    <source>
        <dbReference type="ARBA" id="ARBA00023012"/>
    </source>
</evidence>
<dbReference type="STRING" id="1895771.BGO89_06005"/>
<evidence type="ECO:0000256" key="2">
    <source>
        <dbReference type="ARBA" id="ARBA00012438"/>
    </source>
</evidence>
<dbReference type="GO" id="GO:0000155">
    <property type="term" value="F:phosphorelay sensor kinase activity"/>
    <property type="evidence" value="ECO:0007669"/>
    <property type="project" value="InterPro"/>
</dbReference>
<dbReference type="InterPro" id="IPR005467">
    <property type="entry name" value="His_kinase_dom"/>
</dbReference>
<dbReference type="PROSITE" id="PS50109">
    <property type="entry name" value="HIS_KIN"/>
    <property type="match status" value="1"/>
</dbReference>
<dbReference type="EC" id="2.7.13.3" evidence="2"/>
<proteinExistence type="predicted"/>
<accession>A0A1M3KZE8</accession>
<protein>
    <recommendedName>
        <fullName evidence="2">histidine kinase</fullName>
        <ecNumber evidence="2">2.7.13.3</ecNumber>
    </recommendedName>
</protein>